<evidence type="ECO:0000256" key="1">
    <source>
        <dbReference type="SAM" id="MobiDB-lite"/>
    </source>
</evidence>
<feature type="compositionally biased region" description="Basic and acidic residues" evidence="1">
    <location>
        <begin position="130"/>
        <end position="140"/>
    </location>
</feature>
<proteinExistence type="predicted"/>
<gene>
    <name evidence="2" type="ORF">DUNSADRAFT_12559</name>
</gene>
<accession>A0ABQ7GB30</accession>
<dbReference type="Proteomes" id="UP000815325">
    <property type="component" value="Unassembled WGS sequence"/>
</dbReference>
<evidence type="ECO:0000313" key="2">
    <source>
        <dbReference type="EMBL" id="KAF5831813.1"/>
    </source>
</evidence>
<organism evidence="2 3">
    <name type="scientific">Dunaliella salina</name>
    <name type="common">Green alga</name>
    <name type="synonym">Protococcus salinus</name>
    <dbReference type="NCBI Taxonomy" id="3046"/>
    <lineage>
        <taxon>Eukaryota</taxon>
        <taxon>Viridiplantae</taxon>
        <taxon>Chlorophyta</taxon>
        <taxon>core chlorophytes</taxon>
        <taxon>Chlorophyceae</taxon>
        <taxon>CS clade</taxon>
        <taxon>Chlamydomonadales</taxon>
        <taxon>Dunaliellaceae</taxon>
        <taxon>Dunaliella</taxon>
    </lineage>
</organism>
<keyword evidence="3" id="KW-1185">Reference proteome</keyword>
<dbReference type="EMBL" id="MU069919">
    <property type="protein sequence ID" value="KAF5831813.1"/>
    <property type="molecule type" value="Genomic_DNA"/>
</dbReference>
<sequence length="163" mass="18068">MQVLGVLVCFFGSSLWHTRSTLGSHADEVSRLVRKLRSTESQEKHHRNVASQLEARNRQLEGSLADATRDLRMRDMELTTLDGGGVQAVRGRACVRWEGMLAELAQHEETRNAAQTGGFAHAHTMPQQEPLHRDEAEFKPRAQAVAAHNAGAPLALSKRKAEQ</sequence>
<protein>
    <submittedName>
        <fullName evidence="2">Uncharacterized protein</fullName>
    </submittedName>
</protein>
<evidence type="ECO:0000313" key="3">
    <source>
        <dbReference type="Proteomes" id="UP000815325"/>
    </source>
</evidence>
<reference evidence="2" key="1">
    <citation type="submission" date="2017-08" db="EMBL/GenBank/DDBJ databases">
        <authorList>
            <person name="Polle J.E."/>
            <person name="Barry K."/>
            <person name="Cushman J."/>
            <person name="Schmutz J."/>
            <person name="Tran D."/>
            <person name="Hathwaick L.T."/>
            <person name="Yim W.C."/>
            <person name="Jenkins J."/>
            <person name="Mckie-Krisberg Z.M."/>
            <person name="Prochnik S."/>
            <person name="Lindquist E."/>
            <person name="Dockter R.B."/>
            <person name="Adam C."/>
            <person name="Molina H."/>
            <person name="Bunkerborg J."/>
            <person name="Jin E."/>
            <person name="Buchheim M."/>
            <person name="Magnuson J."/>
        </authorList>
    </citation>
    <scope>NUCLEOTIDE SEQUENCE</scope>
    <source>
        <strain evidence="2">CCAP 19/18</strain>
    </source>
</reference>
<feature type="region of interest" description="Disordered" evidence="1">
    <location>
        <begin position="123"/>
        <end position="163"/>
    </location>
</feature>
<name>A0ABQ7GB30_DUNSA</name>
<comment type="caution">
    <text evidence="2">The sequence shown here is derived from an EMBL/GenBank/DDBJ whole genome shotgun (WGS) entry which is preliminary data.</text>
</comment>